<keyword evidence="4" id="KW-1133">Transmembrane helix</keyword>
<keyword evidence="8" id="KW-1185">Reference proteome</keyword>
<keyword evidence="3" id="KW-0812">Transmembrane</keyword>
<sequence length="245" mass="26904">MRPHQSNYEAAEKNLRNAGFCAVDPAGPQCPPQGLFSIASCKAPGAVKPPLFASLPHFLYADRSLRLALDGLRPDNPHRDGIPLPTDTCSGHTIIPVDVLCEVECCQLTGYLGHRSRLTVSCRVEWSGCLWAESQTQWPLLNVTFMTLPVGSLPSEACVATPVECWSRQPLVPSPISGLLDIVFTPVPVVGVVREWVSRESLHCLNSLKLVVDIVETYGRTVMCEVADEWPRSQKPMFFSNPLVV</sequence>
<evidence type="ECO:0000256" key="4">
    <source>
        <dbReference type="ARBA" id="ARBA00022989"/>
    </source>
</evidence>
<evidence type="ECO:0000313" key="8">
    <source>
        <dbReference type="Proteomes" id="UP000281553"/>
    </source>
</evidence>
<organism evidence="7 8">
    <name type="scientific">Dibothriocephalus latus</name>
    <name type="common">Fish tapeworm</name>
    <name type="synonym">Diphyllobothrium latum</name>
    <dbReference type="NCBI Taxonomy" id="60516"/>
    <lineage>
        <taxon>Eukaryota</taxon>
        <taxon>Metazoa</taxon>
        <taxon>Spiralia</taxon>
        <taxon>Lophotrochozoa</taxon>
        <taxon>Platyhelminthes</taxon>
        <taxon>Cestoda</taxon>
        <taxon>Eucestoda</taxon>
        <taxon>Diphyllobothriidea</taxon>
        <taxon>Diphyllobothriidae</taxon>
        <taxon>Dibothriocephalus</taxon>
    </lineage>
</organism>
<dbReference type="Pfam" id="PF01130">
    <property type="entry name" value="CD36"/>
    <property type="match status" value="1"/>
</dbReference>
<keyword evidence="5" id="KW-0472">Membrane</keyword>
<comment type="subcellular location">
    <subcellularLocation>
        <location evidence="1">Membrane</location>
    </subcellularLocation>
</comment>
<dbReference type="InterPro" id="IPR002159">
    <property type="entry name" value="CD36_fam"/>
</dbReference>
<evidence type="ECO:0000256" key="6">
    <source>
        <dbReference type="ARBA" id="ARBA00023180"/>
    </source>
</evidence>
<dbReference type="Proteomes" id="UP000281553">
    <property type="component" value="Unassembled WGS sequence"/>
</dbReference>
<name>A0A3P7LIT5_DIBLA</name>
<dbReference type="AlphaFoldDB" id="A0A3P7LIT5"/>
<evidence type="ECO:0000256" key="1">
    <source>
        <dbReference type="ARBA" id="ARBA00004370"/>
    </source>
</evidence>
<evidence type="ECO:0000256" key="3">
    <source>
        <dbReference type="ARBA" id="ARBA00022692"/>
    </source>
</evidence>
<dbReference type="GO" id="GO:0016020">
    <property type="term" value="C:membrane"/>
    <property type="evidence" value="ECO:0007669"/>
    <property type="project" value="UniProtKB-SubCell"/>
</dbReference>
<dbReference type="EMBL" id="UYRU01052335">
    <property type="protein sequence ID" value="VDN11817.1"/>
    <property type="molecule type" value="Genomic_DNA"/>
</dbReference>
<dbReference type="OrthoDB" id="6236360at2759"/>
<keyword evidence="6" id="KW-0325">Glycoprotein</keyword>
<protein>
    <submittedName>
        <fullName evidence="7">Uncharacterized protein</fullName>
    </submittedName>
</protein>
<accession>A0A3P7LIT5</accession>
<evidence type="ECO:0000313" key="7">
    <source>
        <dbReference type="EMBL" id="VDN11817.1"/>
    </source>
</evidence>
<gene>
    <name evidence="7" type="ORF">DILT_LOCUS7648</name>
</gene>
<evidence type="ECO:0000256" key="2">
    <source>
        <dbReference type="ARBA" id="ARBA00010532"/>
    </source>
</evidence>
<evidence type="ECO:0000256" key="5">
    <source>
        <dbReference type="ARBA" id="ARBA00023136"/>
    </source>
</evidence>
<comment type="similarity">
    <text evidence="2">Belongs to the CD36 family.</text>
</comment>
<reference evidence="7 8" key="1">
    <citation type="submission" date="2018-11" db="EMBL/GenBank/DDBJ databases">
        <authorList>
            <consortium name="Pathogen Informatics"/>
        </authorList>
    </citation>
    <scope>NUCLEOTIDE SEQUENCE [LARGE SCALE GENOMIC DNA]</scope>
</reference>
<proteinExistence type="inferred from homology"/>